<accession>A0A0N5AYU2</accession>
<name>A0A0N5AYU2_9BILA</name>
<organism evidence="1 2">
    <name type="scientific">Syphacia muris</name>
    <dbReference type="NCBI Taxonomy" id="451379"/>
    <lineage>
        <taxon>Eukaryota</taxon>
        <taxon>Metazoa</taxon>
        <taxon>Ecdysozoa</taxon>
        <taxon>Nematoda</taxon>
        <taxon>Chromadorea</taxon>
        <taxon>Rhabditida</taxon>
        <taxon>Spirurina</taxon>
        <taxon>Oxyuridomorpha</taxon>
        <taxon>Oxyuroidea</taxon>
        <taxon>Oxyuridae</taxon>
        <taxon>Syphacia</taxon>
    </lineage>
</organism>
<dbReference type="WBParaSite" id="SMUV_0001014201-mRNA-1">
    <property type="protein sequence ID" value="SMUV_0001014201-mRNA-1"/>
    <property type="gene ID" value="SMUV_0001014201"/>
</dbReference>
<keyword evidence="1" id="KW-1185">Reference proteome</keyword>
<sequence length="89" mass="10219">MKTVESCLEFCAASSVNYIVNYLSHNRWIVVFQSRCKAIVYERHEHICHYFLDDGSDSTIPSSGSVYLRVTGKECLGVFSDAILYFRLK</sequence>
<dbReference type="AlphaFoldDB" id="A0A0N5AYU2"/>
<protein>
    <submittedName>
        <fullName evidence="2">Apple domain-containing protein</fullName>
    </submittedName>
</protein>
<evidence type="ECO:0000313" key="2">
    <source>
        <dbReference type="WBParaSite" id="SMUV_0001014201-mRNA-1"/>
    </source>
</evidence>
<evidence type="ECO:0000313" key="1">
    <source>
        <dbReference type="Proteomes" id="UP000046393"/>
    </source>
</evidence>
<dbReference type="STRING" id="451379.A0A0N5AYU2"/>
<dbReference type="Proteomes" id="UP000046393">
    <property type="component" value="Unplaced"/>
</dbReference>
<reference evidence="2" key="1">
    <citation type="submission" date="2017-02" db="UniProtKB">
        <authorList>
            <consortium name="WormBaseParasite"/>
        </authorList>
    </citation>
    <scope>IDENTIFICATION</scope>
</reference>
<proteinExistence type="predicted"/>